<dbReference type="InterPro" id="IPR037523">
    <property type="entry name" value="VOC_core"/>
</dbReference>
<dbReference type="RefSeq" id="WP_206075031.1">
    <property type="nucleotide sequence ID" value="NZ_BJXM01000004.1"/>
</dbReference>
<dbReference type="InterPro" id="IPR000421">
    <property type="entry name" value="FA58C"/>
</dbReference>
<sequence>MPIPAKYVHTNLVARDWRRLARFYQEVFGCTGVPPERHFSGISFEQLTALPGAKLQGAHLRLPGYGEGGPTLEIFQYQPEGQRLPTGVNHRGYGHLAFAVEDVPSALEAVLAAGGKALGEVVTLEVAGGAKVTVVYATDPEGNILELQSWTKG</sequence>
<organism evidence="3 4">
    <name type="scientific">Meiothermus granaticius NBRC 107808</name>
    <dbReference type="NCBI Taxonomy" id="1227551"/>
    <lineage>
        <taxon>Bacteria</taxon>
        <taxon>Thermotogati</taxon>
        <taxon>Deinococcota</taxon>
        <taxon>Deinococci</taxon>
        <taxon>Thermales</taxon>
        <taxon>Thermaceae</taxon>
        <taxon>Meiothermus</taxon>
    </lineage>
</organism>
<gene>
    <name evidence="3" type="ORF">Mgrana_00159</name>
</gene>
<dbReference type="Gene3D" id="3.10.180.10">
    <property type="entry name" value="2,3-Dihydroxybiphenyl 1,2-Dioxygenase, domain 1"/>
    <property type="match status" value="1"/>
</dbReference>
<keyword evidence="3" id="KW-0456">Lyase</keyword>
<feature type="domain" description="F5/8 type C" evidence="1">
    <location>
        <begin position="1"/>
        <end position="30"/>
    </location>
</feature>
<dbReference type="Proteomes" id="UP000266178">
    <property type="component" value="Unassembled WGS sequence"/>
</dbReference>
<evidence type="ECO:0000313" key="4">
    <source>
        <dbReference type="Proteomes" id="UP000266178"/>
    </source>
</evidence>
<dbReference type="InterPro" id="IPR041581">
    <property type="entry name" value="Glyoxalase_6"/>
</dbReference>
<evidence type="ECO:0000259" key="1">
    <source>
        <dbReference type="PROSITE" id="PS50022"/>
    </source>
</evidence>
<evidence type="ECO:0000313" key="3">
    <source>
        <dbReference type="EMBL" id="RIH93810.1"/>
    </source>
</evidence>
<accession>A0A399FC71</accession>
<dbReference type="EMBL" id="QWLB01000002">
    <property type="protein sequence ID" value="RIH93810.1"/>
    <property type="molecule type" value="Genomic_DNA"/>
</dbReference>
<comment type="caution">
    <text evidence="3">The sequence shown here is derived from an EMBL/GenBank/DDBJ whole genome shotgun (WGS) entry which is preliminary data.</text>
</comment>
<protein>
    <submittedName>
        <fullName evidence="3">Lactoylglutathione lyase</fullName>
    </submittedName>
</protein>
<dbReference type="GO" id="GO:0016829">
    <property type="term" value="F:lyase activity"/>
    <property type="evidence" value="ECO:0007669"/>
    <property type="project" value="UniProtKB-KW"/>
</dbReference>
<dbReference type="PROSITE" id="PS50022">
    <property type="entry name" value="FA58C_3"/>
    <property type="match status" value="1"/>
</dbReference>
<dbReference type="InterPro" id="IPR029068">
    <property type="entry name" value="Glyas_Bleomycin-R_OHBP_Dase"/>
</dbReference>
<proteinExistence type="predicted"/>
<feature type="domain" description="VOC" evidence="2">
    <location>
        <begin position="6"/>
        <end position="150"/>
    </location>
</feature>
<dbReference type="PROSITE" id="PS51819">
    <property type="entry name" value="VOC"/>
    <property type="match status" value="1"/>
</dbReference>
<dbReference type="AlphaFoldDB" id="A0A399FC71"/>
<keyword evidence="4" id="KW-1185">Reference proteome</keyword>
<dbReference type="Pfam" id="PF18029">
    <property type="entry name" value="Glyoxalase_6"/>
    <property type="match status" value="1"/>
</dbReference>
<dbReference type="SUPFAM" id="SSF54593">
    <property type="entry name" value="Glyoxalase/Bleomycin resistance protein/Dihydroxybiphenyl dioxygenase"/>
    <property type="match status" value="1"/>
</dbReference>
<evidence type="ECO:0000259" key="2">
    <source>
        <dbReference type="PROSITE" id="PS51819"/>
    </source>
</evidence>
<name>A0A399FC71_9DEIN</name>
<reference evidence="3 4" key="1">
    <citation type="submission" date="2018-08" db="EMBL/GenBank/DDBJ databases">
        <title>Meiothermus granaticius genome AF-68 sequencing project.</title>
        <authorList>
            <person name="Da Costa M.S."/>
            <person name="Albuquerque L."/>
            <person name="Raposo P."/>
            <person name="Froufe H.J.C."/>
            <person name="Barroso C.S."/>
            <person name="Egas C."/>
        </authorList>
    </citation>
    <scope>NUCLEOTIDE SEQUENCE [LARGE SCALE GENOMIC DNA]</scope>
    <source>
        <strain evidence="3 4">AF-68</strain>
    </source>
</reference>